<gene>
    <name evidence="2" type="ORF">FHS30_000323</name>
</gene>
<reference evidence="2 3" key="1">
    <citation type="submission" date="2020-08" db="EMBL/GenBank/DDBJ databases">
        <title>Genomic Encyclopedia of Type Strains, Phase III (KMG-III): the genomes of soil and plant-associated and newly described type strains.</title>
        <authorList>
            <person name="Whitman W."/>
        </authorList>
    </citation>
    <scope>NUCLEOTIDE SEQUENCE [LARGE SCALE GENOMIC DNA]</scope>
    <source>
        <strain evidence="2 3">CECT 8571</strain>
    </source>
</reference>
<protein>
    <recommendedName>
        <fullName evidence="4">DUF4410 domain-containing protein</fullName>
    </recommendedName>
</protein>
<dbReference type="AlphaFoldDB" id="A0A839UNY3"/>
<evidence type="ECO:0000256" key="1">
    <source>
        <dbReference type="SAM" id="SignalP"/>
    </source>
</evidence>
<keyword evidence="1" id="KW-0732">Signal</keyword>
<accession>A0A839UNY3</accession>
<sequence>MKIGLMAALAALLAWSGATLAGDAVQVKKVIAFAETAQVRKAVVDECELQNKVPAFLAKFARKSVSLVDGDLSATGRRLEMEIVSANASGGGAWSGAKSMTVEGKLYEGDTLIGDFVATRYSTGGVFAGFKGTCSIVGRCAKSIAKDISEWLQNPTKGAYLGDAN</sequence>
<name>A0A839UNY3_9GAMM</name>
<dbReference type="Proteomes" id="UP000559987">
    <property type="component" value="Unassembled WGS sequence"/>
</dbReference>
<comment type="caution">
    <text evidence="2">The sequence shown here is derived from an EMBL/GenBank/DDBJ whole genome shotgun (WGS) entry which is preliminary data.</text>
</comment>
<evidence type="ECO:0008006" key="4">
    <source>
        <dbReference type="Google" id="ProtNLM"/>
    </source>
</evidence>
<dbReference type="RefSeq" id="WP_183907623.1">
    <property type="nucleotide sequence ID" value="NZ_JACHXZ010000001.1"/>
</dbReference>
<feature type="chain" id="PRO_5032382325" description="DUF4410 domain-containing protein" evidence="1">
    <location>
        <begin position="22"/>
        <end position="165"/>
    </location>
</feature>
<organism evidence="2 3">
    <name type="scientific">Simiduia aestuariiviva</name>
    <dbReference type="NCBI Taxonomy" id="1510459"/>
    <lineage>
        <taxon>Bacteria</taxon>
        <taxon>Pseudomonadati</taxon>
        <taxon>Pseudomonadota</taxon>
        <taxon>Gammaproteobacteria</taxon>
        <taxon>Cellvibrionales</taxon>
        <taxon>Cellvibrionaceae</taxon>
        <taxon>Simiduia</taxon>
    </lineage>
</organism>
<evidence type="ECO:0000313" key="3">
    <source>
        <dbReference type="Proteomes" id="UP000559987"/>
    </source>
</evidence>
<proteinExistence type="predicted"/>
<feature type="signal peptide" evidence="1">
    <location>
        <begin position="1"/>
        <end position="21"/>
    </location>
</feature>
<dbReference type="EMBL" id="JACHXZ010000001">
    <property type="protein sequence ID" value="MBB3167147.1"/>
    <property type="molecule type" value="Genomic_DNA"/>
</dbReference>
<keyword evidence="3" id="KW-1185">Reference proteome</keyword>
<evidence type="ECO:0000313" key="2">
    <source>
        <dbReference type="EMBL" id="MBB3167147.1"/>
    </source>
</evidence>